<comment type="similarity">
    <text evidence="1">Belongs to the sulfatase family.</text>
</comment>
<dbReference type="PROSITE" id="PS00523">
    <property type="entry name" value="SULFATASE_1"/>
    <property type="match status" value="1"/>
</dbReference>
<dbReference type="InterPro" id="IPR024607">
    <property type="entry name" value="Sulfatase_CS"/>
</dbReference>
<dbReference type="InterPro" id="IPR000917">
    <property type="entry name" value="Sulfatase_N"/>
</dbReference>
<dbReference type="Proteomes" id="UP001500221">
    <property type="component" value="Unassembled WGS sequence"/>
</dbReference>
<dbReference type="PANTHER" id="PTHR43751:SF3">
    <property type="entry name" value="SULFATASE N-TERMINAL DOMAIN-CONTAINING PROTEIN"/>
    <property type="match status" value="1"/>
</dbReference>
<evidence type="ECO:0000313" key="7">
    <source>
        <dbReference type="Proteomes" id="UP001500221"/>
    </source>
</evidence>
<evidence type="ECO:0000259" key="5">
    <source>
        <dbReference type="Pfam" id="PF00884"/>
    </source>
</evidence>
<dbReference type="SUPFAM" id="SSF53649">
    <property type="entry name" value="Alkaline phosphatase-like"/>
    <property type="match status" value="1"/>
</dbReference>
<reference evidence="7" key="1">
    <citation type="journal article" date="2019" name="Int. J. Syst. Evol. Microbiol.">
        <title>The Global Catalogue of Microorganisms (GCM) 10K type strain sequencing project: providing services to taxonomists for standard genome sequencing and annotation.</title>
        <authorList>
            <consortium name="The Broad Institute Genomics Platform"/>
            <consortium name="The Broad Institute Genome Sequencing Center for Infectious Disease"/>
            <person name="Wu L."/>
            <person name="Ma J."/>
        </authorList>
    </citation>
    <scope>NUCLEOTIDE SEQUENCE [LARGE SCALE GENOMIC DNA]</scope>
    <source>
        <strain evidence="7">JCM 18459</strain>
    </source>
</reference>
<proteinExistence type="inferred from homology"/>
<accession>A0ABP9Q6F8</accession>
<feature type="signal peptide" evidence="4">
    <location>
        <begin position="1"/>
        <end position="24"/>
    </location>
</feature>
<name>A0ABP9Q6F8_9ACTN</name>
<keyword evidence="7" id="KW-1185">Reference proteome</keyword>
<dbReference type="CDD" id="cd16145">
    <property type="entry name" value="ARS_like"/>
    <property type="match status" value="1"/>
</dbReference>
<dbReference type="RefSeq" id="WP_345463724.1">
    <property type="nucleotide sequence ID" value="NZ_BAABKG010000007.1"/>
</dbReference>
<organism evidence="6 7">
    <name type="scientific">Nocardioides marinquilinus</name>
    <dbReference type="NCBI Taxonomy" id="1210400"/>
    <lineage>
        <taxon>Bacteria</taxon>
        <taxon>Bacillati</taxon>
        <taxon>Actinomycetota</taxon>
        <taxon>Actinomycetes</taxon>
        <taxon>Propionibacteriales</taxon>
        <taxon>Nocardioidaceae</taxon>
        <taxon>Nocardioides</taxon>
    </lineage>
</organism>
<sequence>MTSRTLPRRSVLSGLAATAVAGTAATTTTSSAAQAVPAPSSRAPRGRKGRPNILLVVVDDLGRGEVGAYGQQVLQTPVLDRLAADGIRFDQAYATPTCAPTRCSLFTGQHTGHATVKTNADAGRGLSRDDVTIPEVLGRAGYRTGLIGKWGLGPERAGQASHPTEQGFDRFFGYINQSHCHDYWPTYLWDDETTVIYSENHTRNAVYAGTLITEQALAFLDDAARRDQPFFLDVSYTTPHAPNVHIDEGPYGDQDWPDGEKAHAAQVTWTDAQVGLLLERLEQRGLADDTVVVFVSDNGPHEAGANYDYVNAAVPHDADFFDSNGGLRGIKRDVYEGGIRVPMIARVPGTPGGRVVTEPIAVWDLLPTFAELGRARTPRGLDGISFAAALQGRAQRAHDHLYWSFDEGRFDEAVRFGRWKAVRLGGRAVELYDLETDEAETTDVAAQHPDLVRRAEQLMAQAVA</sequence>
<evidence type="ECO:0000256" key="1">
    <source>
        <dbReference type="ARBA" id="ARBA00008779"/>
    </source>
</evidence>
<keyword evidence="4" id="KW-0732">Signal</keyword>
<protein>
    <submittedName>
        <fullName evidence="6">Arylsulfatase</fullName>
    </submittedName>
</protein>
<gene>
    <name evidence="6" type="ORF">GCM10023340_42480</name>
</gene>
<dbReference type="Pfam" id="PF00884">
    <property type="entry name" value="Sulfatase"/>
    <property type="match status" value="1"/>
</dbReference>
<dbReference type="InterPro" id="IPR006311">
    <property type="entry name" value="TAT_signal"/>
</dbReference>
<dbReference type="Gene3D" id="3.30.1120.10">
    <property type="match status" value="1"/>
</dbReference>
<feature type="domain" description="Sulfatase N-terminal" evidence="5">
    <location>
        <begin position="51"/>
        <end position="372"/>
    </location>
</feature>
<dbReference type="InterPro" id="IPR052701">
    <property type="entry name" value="GAG_Ulvan_Degrading_Sulfatases"/>
</dbReference>
<dbReference type="PROSITE" id="PS51318">
    <property type="entry name" value="TAT"/>
    <property type="match status" value="1"/>
</dbReference>
<dbReference type="EMBL" id="BAABKG010000007">
    <property type="protein sequence ID" value="GAA5155939.1"/>
    <property type="molecule type" value="Genomic_DNA"/>
</dbReference>
<evidence type="ECO:0000256" key="4">
    <source>
        <dbReference type="SAM" id="SignalP"/>
    </source>
</evidence>
<evidence type="ECO:0000256" key="3">
    <source>
        <dbReference type="SAM" id="MobiDB-lite"/>
    </source>
</evidence>
<dbReference type="InterPro" id="IPR017850">
    <property type="entry name" value="Alkaline_phosphatase_core_sf"/>
</dbReference>
<dbReference type="Gene3D" id="3.40.720.10">
    <property type="entry name" value="Alkaline Phosphatase, subunit A"/>
    <property type="match status" value="1"/>
</dbReference>
<feature type="compositionally biased region" description="Low complexity" evidence="3">
    <location>
        <begin position="26"/>
        <end position="43"/>
    </location>
</feature>
<keyword evidence="2" id="KW-0378">Hydrolase</keyword>
<feature type="region of interest" description="Disordered" evidence="3">
    <location>
        <begin position="26"/>
        <end position="48"/>
    </location>
</feature>
<dbReference type="PANTHER" id="PTHR43751">
    <property type="entry name" value="SULFATASE"/>
    <property type="match status" value="1"/>
</dbReference>
<comment type="caution">
    <text evidence="6">The sequence shown here is derived from an EMBL/GenBank/DDBJ whole genome shotgun (WGS) entry which is preliminary data.</text>
</comment>
<evidence type="ECO:0000256" key="2">
    <source>
        <dbReference type="ARBA" id="ARBA00022801"/>
    </source>
</evidence>
<evidence type="ECO:0000313" key="6">
    <source>
        <dbReference type="EMBL" id="GAA5155939.1"/>
    </source>
</evidence>
<feature type="chain" id="PRO_5045825700" evidence="4">
    <location>
        <begin position="25"/>
        <end position="464"/>
    </location>
</feature>